<protein>
    <recommendedName>
        <fullName evidence="13">FAS1 domain-containing protein</fullName>
    </recommendedName>
</protein>
<dbReference type="PANTHER" id="PTHR32382:SF6">
    <property type="entry name" value="FASCICLIN-LIKE ARABINOGALACTAN PROTEIN 14"/>
    <property type="match status" value="1"/>
</dbReference>
<sequence>MDQRASAITLLILLCATFSNAFNISKILSDGSDFGSFNELLKQTGMAQKINNQQTITVLALDGGAVGSIQGKSKDELERILSNHVILDYYDMDKLKKLTSKSATLTTMFQKSGVAQSGLGFLNVSKTSSGDIMLGSGVKGAPLVARVMKQVAAQPYNISVVQISQAIVAPGIDSIDASAPTQSQNHPPPPPKKKAAAPTPKEKEAEVPSPTDESAATPEADSPALTPGEEPAADQPSGASSRALMGSSGASVAAALMGLMFVGF</sequence>
<keyword evidence="7" id="KW-0472">Membrane</keyword>
<dbReference type="PROSITE" id="PS50213">
    <property type="entry name" value="FAS1"/>
    <property type="match status" value="1"/>
</dbReference>
<keyword evidence="3" id="KW-1003">Cell membrane</keyword>
<feature type="domain" description="FAS1" evidence="13">
    <location>
        <begin position="21"/>
        <end position="152"/>
    </location>
</feature>
<evidence type="ECO:0000256" key="3">
    <source>
        <dbReference type="ARBA" id="ARBA00022475"/>
    </source>
</evidence>
<keyword evidence="6" id="KW-0654">Proteoglycan</keyword>
<evidence type="ECO:0000256" key="8">
    <source>
        <dbReference type="ARBA" id="ARBA00023180"/>
    </source>
</evidence>
<accession>A0A5C7HZ25</accession>
<evidence type="ECO:0000256" key="2">
    <source>
        <dbReference type="ARBA" id="ARBA00007843"/>
    </source>
</evidence>
<comment type="similarity">
    <text evidence="2">Belongs to the fasciclin-like AGP family.</text>
</comment>
<reference evidence="15" key="1">
    <citation type="journal article" date="2019" name="Gigascience">
        <title>De novo genome assembly of the endangered Acer yangbiense, a plant species with extremely small populations endemic to Yunnan Province, China.</title>
        <authorList>
            <person name="Yang J."/>
            <person name="Wariss H.M."/>
            <person name="Tao L."/>
            <person name="Zhang R."/>
            <person name="Yun Q."/>
            <person name="Hollingsworth P."/>
            <person name="Dao Z."/>
            <person name="Luo G."/>
            <person name="Guo H."/>
            <person name="Ma Y."/>
            <person name="Sun W."/>
        </authorList>
    </citation>
    <scope>NUCLEOTIDE SEQUENCE [LARGE SCALE GENOMIC DNA]</scope>
    <source>
        <strain evidence="15">cv. Malutang</strain>
    </source>
</reference>
<dbReference type="OrthoDB" id="694090at2759"/>
<evidence type="ECO:0000256" key="10">
    <source>
        <dbReference type="ARBA" id="ARBA00024686"/>
    </source>
</evidence>
<evidence type="ECO:0000256" key="9">
    <source>
        <dbReference type="ARBA" id="ARBA00023288"/>
    </source>
</evidence>
<feature type="chain" id="PRO_5022717971" description="FAS1 domain-containing protein" evidence="12">
    <location>
        <begin position="22"/>
        <end position="264"/>
    </location>
</feature>
<keyword evidence="5 12" id="KW-0732">Signal</keyword>
<keyword evidence="15" id="KW-1185">Reference proteome</keyword>
<evidence type="ECO:0000256" key="11">
    <source>
        <dbReference type="SAM" id="MobiDB-lite"/>
    </source>
</evidence>
<dbReference type="InterPro" id="IPR033254">
    <property type="entry name" value="Plant_FLA"/>
</dbReference>
<evidence type="ECO:0000256" key="6">
    <source>
        <dbReference type="ARBA" id="ARBA00022974"/>
    </source>
</evidence>
<evidence type="ECO:0000313" key="14">
    <source>
        <dbReference type="EMBL" id="TXG62351.1"/>
    </source>
</evidence>
<evidence type="ECO:0000256" key="4">
    <source>
        <dbReference type="ARBA" id="ARBA00022622"/>
    </source>
</evidence>
<dbReference type="AlphaFoldDB" id="A0A5C7HZ25"/>
<gene>
    <name evidence="14" type="ORF">EZV62_013714</name>
</gene>
<dbReference type="FunFam" id="2.30.180.10:FF:000015">
    <property type="entry name" value="Fasciclin-like arabinogalactan protein 3"/>
    <property type="match status" value="1"/>
</dbReference>
<evidence type="ECO:0000313" key="15">
    <source>
        <dbReference type="Proteomes" id="UP000323000"/>
    </source>
</evidence>
<organism evidence="14 15">
    <name type="scientific">Acer yangbiense</name>
    <dbReference type="NCBI Taxonomy" id="1000413"/>
    <lineage>
        <taxon>Eukaryota</taxon>
        <taxon>Viridiplantae</taxon>
        <taxon>Streptophyta</taxon>
        <taxon>Embryophyta</taxon>
        <taxon>Tracheophyta</taxon>
        <taxon>Spermatophyta</taxon>
        <taxon>Magnoliopsida</taxon>
        <taxon>eudicotyledons</taxon>
        <taxon>Gunneridae</taxon>
        <taxon>Pentapetalae</taxon>
        <taxon>rosids</taxon>
        <taxon>malvids</taxon>
        <taxon>Sapindales</taxon>
        <taxon>Sapindaceae</taxon>
        <taxon>Hippocastanoideae</taxon>
        <taxon>Acereae</taxon>
        <taxon>Acer</taxon>
    </lineage>
</organism>
<feature type="signal peptide" evidence="12">
    <location>
        <begin position="1"/>
        <end position="21"/>
    </location>
</feature>
<evidence type="ECO:0000256" key="1">
    <source>
        <dbReference type="ARBA" id="ARBA00004609"/>
    </source>
</evidence>
<evidence type="ECO:0000256" key="12">
    <source>
        <dbReference type="SAM" id="SignalP"/>
    </source>
</evidence>
<dbReference type="Pfam" id="PF02469">
    <property type="entry name" value="Fasciclin"/>
    <property type="match status" value="1"/>
</dbReference>
<keyword evidence="9" id="KW-0449">Lipoprotein</keyword>
<evidence type="ECO:0000256" key="7">
    <source>
        <dbReference type="ARBA" id="ARBA00023136"/>
    </source>
</evidence>
<evidence type="ECO:0000259" key="13">
    <source>
        <dbReference type="PROSITE" id="PS50213"/>
    </source>
</evidence>
<feature type="region of interest" description="Disordered" evidence="11">
    <location>
        <begin position="175"/>
        <end position="247"/>
    </location>
</feature>
<dbReference type="GO" id="GO:0005886">
    <property type="term" value="C:plasma membrane"/>
    <property type="evidence" value="ECO:0007669"/>
    <property type="project" value="UniProtKB-SubCell"/>
</dbReference>
<comment type="function">
    <text evidence="10">May be a cell surface adhesion protein.</text>
</comment>
<proteinExistence type="inferred from homology"/>
<name>A0A5C7HZ25_9ROSI</name>
<dbReference type="PANTHER" id="PTHR32382">
    <property type="entry name" value="FASCICLIN-LIKE ARABINOGALACTAN PROTEIN"/>
    <property type="match status" value="1"/>
</dbReference>
<dbReference type="InterPro" id="IPR000782">
    <property type="entry name" value="FAS1_domain"/>
</dbReference>
<evidence type="ECO:0000256" key="5">
    <source>
        <dbReference type="ARBA" id="ARBA00022729"/>
    </source>
</evidence>
<dbReference type="Proteomes" id="UP000323000">
    <property type="component" value="Chromosome 5"/>
</dbReference>
<keyword evidence="4" id="KW-0336">GPI-anchor</keyword>
<dbReference type="EMBL" id="VAHF01000005">
    <property type="protein sequence ID" value="TXG62351.1"/>
    <property type="molecule type" value="Genomic_DNA"/>
</dbReference>
<dbReference type="SUPFAM" id="SSF82153">
    <property type="entry name" value="FAS1 domain"/>
    <property type="match status" value="1"/>
</dbReference>
<dbReference type="Gene3D" id="2.30.180.10">
    <property type="entry name" value="FAS1 domain"/>
    <property type="match status" value="1"/>
</dbReference>
<dbReference type="InterPro" id="IPR036378">
    <property type="entry name" value="FAS1_dom_sf"/>
</dbReference>
<comment type="subcellular location">
    <subcellularLocation>
        <location evidence="1">Cell membrane</location>
        <topology evidence="1">Lipid-anchor</topology>
        <topology evidence="1">GPI-anchor</topology>
    </subcellularLocation>
</comment>
<keyword evidence="8" id="KW-0325">Glycoprotein</keyword>
<dbReference type="GO" id="GO:0098552">
    <property type="term" value="C:side of membrane"/>
    <property type="evidence" value="ECO:0007669"/>
    <property type="project" value="UniProtKB-KW"/>
</dbReference>
<comment type="caution">
    <text evidence="14">The sequence shown here is derived from an EMBL/GenBank/DDBJ whole genome shotgun (WGS) entry which is preliminary data.</text>
</comment>